<evidence type="ECO:0000313" key="4">
    <source>
        <dbReference type="Proteomes" id="UP000243745"/>
    </source>
</evidence>
<dbReference type="RefSeq" id="WP_177178489.1">
    <property type="nucleotide sequence ID" value="NZ_FOXF01000009.1"/>
</dbReference>
<keyword evidence="1" id="KW-1133">Transmembrane helix</keyword>
<keyword evidence="4" id="KW-1185">Reference proteome</keyword>
<evidence type="ECO:0008006" key="5">
    <source>
        <dbReference type="Google" id="ProtNLM"/>
    </source>
</evidence>
<gene>
    <name evidence="3" type="ORF">SAMN02910344_00805</name>
</gene>
<dbReference type="Pfam" id="PF11949">
    <property type="entry name" value="DUF3466"/>
    <property type="match status" value="1"/>
</dbReference>
<keyword evidence="2" id="KW-0732">Signal</keyword>
<evidence type="ECO:0000256" key="2">
    <source>
        <dbReference type="SAM" id="SignalP"/>
    </source>
</evidence>
<organism evidence="3 4">
    <name type="scientific">Ruminobacter amylophilus</name>
    <dbReference type="NCBI Taxonomy" id="867"/>
    <lineage>
        <taxon>Bacteria</taxon>
        <taxon>Pseudomonadati</taxon>
        <taxon>Pseudomonadota</taxon>
        <taxon>Gammaproteobacteria</taxon>
        <taxon>Aeromonadales</taxon>
        <taxon>Succinivibrionaceae</taxon>
        <taxon>Ruminobacter</taxon>
    </lineage>
</organism>
<keyword evidence="1" id="KW-0812">Transmembrane</keyword>
<evidence type="ECO:0000256" key="1">
    <source>
        <dbReference type="SAM" id="Phobius"/>
    </source>
</evidence>
<dbReference type="AlphaFoldDB" id="A0A662ZG08"/>
<feature type="chain" id="PRO_5024824668" description="GlyGly-CTERM domain-containing protein" evidence="2">
    <location>
        <begin position="23"/>
        <end position="591"/>
    </location>
</feature>
<sequence length="591" mass="65997">MNFKKAFVLTAGFMAAGSAVYAADSEDKSTTPMYSIEVVDVPESSFKFGPFAVSMGEGENPDVAGLYEQFDFFSFFNLPPHQVDLGQKMYRHQSCYGMRVSSSFCDSLWDEDKMASDWRYSLYRGVSNLKSFHNQTIADDEEIIYAKLGEDGSEGVGYRYDYDASLSHYSNPTSYGIAKFNNKTFILKSPTIDKSEGLTLGSYASALNFIKLDDGRILVGGYSNFANARENFFYRCYSGNDNSDGDYHFCPGHKMQATIWVFDPEKDPDGAEIIGQQAKGYIDYDSDPDALVSAAVNSFHQKDGVLYAMGYSVTNDWSGGVNPSNTAVYWKLSLDGDTVSYDSVSEYPGLSRPGNNDNWNEYTWTADVNARGYVLANRKLAKAKSSNYAMNLAYTYLKDDGSFASISIPMYNVPFDGANSEGAAINDNNFIVGWADRRDDRRAVVGGSFRDTEALFYDINADKYHYINDFTCHKDSEGNTDCQAKDGYYYHIQWAVDINNSNIIYATAFQYATRSDWENSVNASVKTVLLKPADDAFLTDETGVMTVNESRKVTYDRHISKNYSTKRGGSIGFGSILLMALASVLIRRRRV</sequence>
<evidence type="ECO:0000313" key="3">
    <source>
        <dbReference type="EMBL" id="SFP22476.1"/>
    </source>
</evidence>
<keyword evidence="1" id="KW-0472">Membrane</keyword>
<dbReference type="Proteomes" id="UP000243745">
    <property type="component" value="Unassembled WGS sequence"/>
</dbReference>
<accession>A0A662ZG08</accession>
<dbReference type="InterPro" id="IPR022562">
    <property type="entry name" value="DUF3466"/>
</dbReference>
<name>A0A662ZG08_9GAMM</name>
<reference evidence="3 4" key="1">
    <citation type="submission" date="2016-10" db="EMBL/GenBank/DDBJ databases">
        <authorList>
            <person name="Varghese N."/>
            <person name="Submissions S."/>
        </authorList>
    </citation>
    <scope>NUCLEOTIDE SEQUENCE [LARGE SCALE GENOMIC DNA]</scope>
    <source>
        <strain evidence="3 4">DSM 1361</strain>
    </source>
</reference>
<proteinExistence type="predicted"/>
<dbReference type="EMBL" id="FOXF01000009">
    <property type="protein sequence ID" value="SFP22476.1"/>
    <property type="molecule type" value="Genomic_DNA"/>
</dbReference>
<feature type="transmembrane region" description="Helical" evidence="1">
    <location>
        <begin position="568"/>
        <end position="586"/>
    </location>
</feature>
<feature type="signal peptide" evidence="2">
    <location>
        <begin position="1"/>
        <end position="22"/>
    </location>
</feature>
<protein>
    <recommendedName>
        <fullName evidence="5">GlyGly-CTERM domain-containing protein</fullName>
    </recommendedName>
</protein>